<evidence type="ECO:0000256" key="1">
    <source>
        <dbReference type="SAM" id="Phobius"/>
    </source>
</evidence>
<reference evidence="2 3" key="1">
    <citation type="submission" date="2021-01" db="EMBL/GenBank/DDBJ databases">
        <title>Actinoplanes sp. nov. LDG1-06 isolated from lichen.</title>
        <authorList>
            <person name="Saeng-In P."/>
            <person name="Phongsopitanun W."/>
            <person name="Kanchanasin P."/>
            <person name="Yuki M."/>
            <person name="Kudo T."/>
            <person name="Ohkuma M."/>
            <person name="Tanasupawat S."/>
        </authorList>
    </citation>
    <scope>NUCLEOTIDE SEQUENCE [LARGE SCALE GENOMIC DNA]</scope>
    <source>
        <strain evidence="2 3">LDG1-06</strain>
    </source>
</reference>
<dbReference type="InterPro" id="IPR001646">
    <property type="entry name" value="5peptide_repeat"/>
</dbReference>
<evidence type="ECO:0000313" key="3">
    <source>
        <dbReference type="Proteomes" id="UP000632138"/>
    </source>
</evidence>
<dbReference type="SUPFAM" id="SSF141571">
    <property type="entry name" value="Pentapeptide repeat-like"/>
    <property type="match status" value="1"/>
</dbReference>
<comment type="caution">
    <text evidence="2">The sequence shown here is derived from an EMBL/GenBank/DDBJ whole genome shotgun (WGS) entry which is preliminary data.</text>
</comment>
<gene>
    <name evidence="2" type="ORF">JIG36_08430</name>
</gene>
<keyword evidence="3" id="KW-1185">Reference proteome</keyword>
<proteinExistence type="predicted"/>
<keyword evidence="1" id="KW-0472">Membrane</keyword>
<accession>A0ABS2A792</accession>
<protein>
    <submittedName>
        <fullName evidence="2">Pentapeptide repeat-containing protein</fullName>
    </submittedName>
</protein>
<sequence>MRRLPWAWVLFSVVLLILLVAALVGPPAILRWDLGQRAEMLSPAETAGATNQIRSAILQAVGTVVVLAGAYVAWRQLQHNMRAGQAQIELQRAGNLTDRYTRVVDQLASTDETIRVGAIHALDRIAAEAVTERAGVVALLATYVRVRAHHGWTHSDDPELPLRSRASDIQAALTTLTRWIQPEVVPPQWLTADIAHTDLPNANLHGCTLWHVRMRDINLAGADLADADVRGADLRGTVLDGVDFTGTRANRRTWWPTGFDPKAHGISIEQTETAYSMWPPKTPD</sequence>
<organism evidence="2 3">
    <name type="scientific">Paractinoplanes ovalisporus</name>
    <dbReference type="NCBI Taxonomy" id="2810368"/>
    <lineage>
        <taxon>Bacteria</taxon>
        <taxon>Bacillati</taxon>
        <taxon>Actinomycetota</taxon>
        <taxon>Actinomycetes</taxon>
        <taxon>Micromonosporales</taxon>
        <taxon>Micromonosporaceae</taxon>
        <taxon>Paractinoplanes</taxon>
    </lineage>
</organism>
<name>A0ABS2A792_9ACTN</name>
<dbReference type="Pfam" id="PF00805">
    <property type="entry name" value="Pentapeptide"/>
    <property type="match status" value="1"/>
</dbReference>
<keyword evidence="1" id="KW-1133">Transmembrane helix</keyword>
<dbReference type="EMBL" id="JAENHP010000002">
    <property type="protein sequence ID" value="MBM2615590.1"/>
    <property type="molecule type" value="Genomic_DNA"/>
</dbReference>
<evidence type="ECO:0000313" key="2">
    <source>
        <dbReference type="EMBL" id="MBM2615590.1"/>
    </source>
</evidence>
<dbReference type="Gene3D" id="2.160.20.80">
    <property type="entry name" value="E3 ubiquitin-protein ligase SopA"/>
    <property type="match status" value="1"/>
</dbReference>
<dbReference type="Proteomes" id="UP000632138">
    <property type="component" value="Unassembled WGS sequence"/>
</dbReference>
<feature type="transmembrane region" description="Helical" evidence="1">
    <location>
        <begin position="55"/>
        <end position="74"/>
    </location>
</feature>
<keyword evidence="1" id="KW-0812">Transmembrane</keyword>